<comment type="caution">
    <text evidence="1">The sequence shown here is derived from an EMBL/GenBank/DDBJ whole genome shotgun (WGS) entry which is preliminary data.</text>
</comment>
<reference evidence="1" key="2">
    <citation type="journal article" date="2020" name="Nat. Commun.">
        <title>Large-scale genome sequencing of mycorrhizal fungi provides insights into the early evolution of symbiotic traits.</title>
        <authorList>
            <person name="Miyauchi S."/>
            <person name="Kiss E."/>
            <person name="Kuo A."/>
            <person name="Drula E."/>
            <person name="Kohler A."/>
            <person name="Sanchez-Garcia M."/>
            <person name="Morin E."/>
            <person name="Andreopoulos B."/>
            <person name="Barry K.W."/>
            <person name="Bonito G."/>
            <person name="Buee M."/>
            <person name="Carver A."/>
            <person name="Chen C."/>
            <person name="Cichocki N."/>
            <person name="Clum A."/>
            <person name="Culley D."/>
            <person name="Crous P.W."/>
            <person name="Fauchery L."/>
            <person name="Girlanda M."/>
            <person name="Hayes R.D."/>
            <person name="Keri Z."/>
            <person name="LaButti K."/>
            <person name="Lipzen A."/>
            <person name="Lombard V."/>
            <person name="Magnuson J."/>
            <person name="Maillard F."/>
            <person name="Murat C."/>
            <person name="Nolan M."/>
            <person name="Ohm R.A."/>
            <person name="Pangilinan J."/>
            <person name="Pereira M.F."/>
            <person name="Perotto S."/>
            <person name="Peter M."/>
            <person name="Pfister S."/>
            <person name="Riley R."/>
            <person name="Sitrit Y."/>
            <person name="Stielow J.B."/>
            <person name="Szollosi G."/>
            <person name="Zifcakova L."/>
            <person name="Stursova M."/>
            <person name="Spatafora J.W."/>
            <person name="Tedersoo L."/>
            <person name="Vaario L.M."/>
            <person name="Yamada A."/>
            <person name="Yan M."/>
            <person name="Wang P."/>
            <person name="Xu J."/>
            <person name="Bruns T."/>
            <person name="Baldrian P."/>
            <person name="Vilgalys R."/>
            <person name="Dunand C."/>
            <person name="Henrissat B."/>
            <person name="Grigoriev I.V."/>
            <person name="Hibbett D."/>
            <person name="Nagy L.G."/>
            <person name="Martin F.M."/>
        </authorList>
    </citation>
    <scope>NUCLEOTIDE SEQUENCE</scope>
    <source>
        <strain evidence="1">P2</strain>
    </source>
</reference>
<dbReference type="EMBL" id="MU117961">
    <property type="protein sequence ID" value="KAF9654318.1"/>
    <property type="molecule type" value="Genomic_DNA"/>
</dbReference>
<name>A0ACB6ZY48_THEGA</name>
<organism evidence="1 2">
    <name type="scientific">Thelephora ganbajun</name>
    <name type="common">Ganba fungus</name>
    <dbReference type="NCBI Taxonomy" id="370292"/>
    <lineage>
        <taxon>Eukaryota</taxon>
        <taxon>Fungi</taxon>
        <taxon>Dikarya</taxon>
        <taxon>Basidiomycota</taxon>
        <taxon>Agaricomycotina</taxon>
        <taxon>Agaricomycetes</taxon>
        <taxon>Thelephorales</taxon>
        <taxon>Thelephoraceae</taxon>
        <taxon>Thelephora</taxon>
    </lineage>
</organism>
<proteinExistence type="predicted"/>
<keyword evidence="2" id="KW-1185">Reference proteome</keyword>
<protein>
    <submittedName>
        <fullName evidence="1">Uncharacterized protein</fullName>
    </submittedName>
</protein>
<sequence length="184" mass="20543">MDQQTGDYKATRLVGARCLSLSPSLSQTQTSFRTPTQAPPPGKLGKAVNMVLRLRQSRSEPQPIIGYTASFFWTKWTLSGHPNIYSSAELHLPNTETKWRAASPPDTPAIKTVTPITCHQSQITVTLRQVQIRKIQQDIQDSRQERAQEQRPVSGAKPKAVCKKEDPGLLTCLFFVNTSPQKPF</sequence>
<evidence type="ECO:0000313" key="2">
    <source>
        <dbReference type="Proteomes" id="UP000886501"/>
    </source>
</evidence>
<reference evidence="1" key="1">
    <citation type="submission" date="2019-10" db="EMBL/GenBank/DDBJ databases">
        <authorList>
            <consortium name="DOE Joint Genome Institute"/>
            <person name="Kuo A."/>
            <person name="Miyauchi S."/>
            <person name="Kiss E."/>
            <person name="Drula E."/>
            <person name="Kohler A."/>
            <person name="Sanchez-Garcia M."/>
            <person name="Andreopoulos B."/>
            <person name="Barry K.W."/>
            <person name="Bonito G."/>
            <person name="Buee M."/>
            <person name="Carver A."/>
            <person name="Chen C."/>
            <person name="Cichocki N."/>
            <person name="Clum A."/>
            <person name="Culley D."/>
            <person name="Crous P.W."/>
            <person name="Fauchery L."/>
            <person name="Girlanda M."/>
            <person name="Hayes R."/>
            <person name="Keri Z."/>
            <person name="Labutti K."/>
            <person name="Lipzen A."/>
            <person name="Lombard V."/>
            <person name="Magnuson J."/>
            <person name="Maillard F."/>
            <person name="Morin E."/>
            <person name="Murat C."/>
            <person name="Nolan M."/>
            <person name="Ohm R."/>
            <person name="Pangilinan J."/>
            <person name="Pereira M."/>
            <person name="Perotto S."/>
            <person name="Peter M."/>
            <person name="Riley R."/>
            <person name="Sitrit Y."/>
            <person name="Stielow B."/>
            <person name="Szollosi G."/>
            <person name="Zifcakova L."/>
            <person name="Stursova M."/>
            <person name="Spatafora J.W."/>
            <person name="Tedersoo L."/>
            <person name="Vaario L.-M."/>
            <person name="Yamada A."/>
            <person name="Yan M."/>
            <person name="Wang P."/>
            <person name="Xu J."/>
            <person name="Bruns T."/>
            <person name="Baldrian P."/>
            <person name="Vilgalys R."/>
            <person name="Henrissat B."/>
            <person name="Grigoriev I.V."/>
            <person name="Hibbett D."/>
            <person name="Nagy L.G."/>
            <person name="Martin F.M."/>
        </authorList>
    </citation>
    <scope>NUCLEOTIDE SEQUENCE</scope>
    <source>
        <strain evidence="1">P2</strain>
    </source>
</reference>
<gene>
    <name evidence="1" type="ORF">BDM02DRAFT_3257324</name>
</gene>
<dbReference type="Proteomes" id="UP000886501">
    <property type="component" value="Unassembled WGS sequence"/>
</dbReference>
<evidence type="ECO:0000313" key="1">
    <source>
        <dbReference type="EMBL" id="KAF9654318.1"/>
    </source>
</evidence>
<accession>A0ACB6ZY48</accession>